<dbReference type="JaponicusDB" id="SJAG_00344">
    <property type="gene designation" value="tsr1"/>
</dbReference>
<dbReference type="SMART" id="SM01362">
    <property type="entry name" value="DUF663"/>
    <property type="match status" value="1"/>
</dbReference>
<evidence type="ECO:0000256" key="3">
    <source>
        <dbReference type="ARBA" id="ARBA00023242"/>
    </source>
</evidence>
<dbReference type="GO" id="GO:0005525">
    <property type="term" value="F:GTP binding"/>
    <property type="evidence" value="ECO:0000318"/>
    <property type="project" value="GO_Central"/>
</dbReference>
<sequence length="774" mass="88330">MSDAQHHHRSSQKKKKSFKSKHASKSALKEAFRNRVEPKQNGIKPALHTSSKADRKNKAKQIQMNKRAEIANANRIFGGRNGAPKIVSVISLCANVDAWSTLKKILSSLETEIPEKPVEKFSVTVDRFRQKLQFLVPRRDFLSMADAAKASDYTIFILSATQEVDEFGELVIRTVQGQGASTVISVVDDLTLIDGQKLRTDVKKSLISFMNFFFSDQERIWASDISTEAQNIVRILCTTHPKGVHWRDTRAYVVADDLSWNDGKLAVSGIVRGKGLDPDRLVHIQGFGDFQVDEIHIHPQVRNGVKKQGDVDMEGSEPSDTIVRPTENQDSLDELAPAADVDDMDMAEDDAEKPKGVRLDDFYYFEDEEVPAAAQKRVPKGTSTYQAAWIPDDEEEVYSDAEETEVITVGTEEPKRETVEEEANEVVSDTDDMMDDTKSEMYVELSAEEEARQLAEYRRQVREEEEEREFPDEIELMPDELARERLRKYRGLRSMFSSPWDPEEPDANEPADWRRLFRFQNYRNMKNKMLKQPFIGDVKPGQLVTVYVRNVPESVYQYYADRLFVLYSLMEHEHKLCVSHFTVTKHSEYENPIKSKEELVLQVGPRRMFVNPLYSDASTTGTSNKVQKFNKFLQPSQLSVATAVLPINFGSSPVLLFKQDGDSLKLAATGTFVNTDHNVIIAKRAVLTGHPFKIHKKLVTVRYMFFNPEDVLWYKPIQLFTKQGRTGFIKEPLGTHGYFKATFNGKLTVQDTVAMSLYKRVYPRMSRPLLYTSA</sequence>
<dbReference type="PROSITE" id="PS51714">
    <property type="entry name" value="G_BMS1"/>
    <property type="match status" value="1"/>
</dbReference>
<evidence type="ECO:0000256" key="5">
    <source>
        <dbReference type="SAM" id="MobiDB-lite"/>
    </source>
</evidence>
<dbReference type="GO" id="GO:0003924">
    <property type="term" value="F:GTPase activity"/>
    <property type="evidence" value="ECO:0000318"/>
    <property type="project" value="GO_Central"/>
</dbReference>
<dbReference type="GO" id="GO:0000462">
    <property type="term" value="P:maturation of SSU-rRNA from tricistronic rRNA transcript (SSU-rRNA, 5.8S rRNA, LSU-rRNA)"/>
    <property type="evidence" value="ECO:0000318"/>
    <property type="project" value="GO_Central"/>
</dbReference>
<feature type="region of interest" description="Disordered" evidence="5">
    <location>
        <begin position="1"/>
        <end position="62"/>
    </location>
</feature>
<accession>B6JVD7</accession>
<dbReference type="VEuPathDB" id="FungiDB:SJAG_00344"/>
<protein>
    <submittedName>
        <fullName evidence="7">Ribosome biogenesis protein Tsr1</fullName>
    </submittedName>
</protein>
<dbReference type="GO" id="GO:0000479">
    <property type="term" value="P:endonucleolytic cleavage of tricistronic rRNA transcript (SSU-rRNA, 5.8S rRNA, LSU-rRNA)"/>
    <property type="evidence" value="ECO:0000318"/>
    <property type="project" value="GO_Central"/>
</dbReference>
<dbReference type="EMBL" id="KE651166">
    <property type="protein sequence ID" value="EEB05338.1"/>
    <property type="molecule type" value="Genomic_DNA"/>
</dbReference>
<dbReference type="GO" id="GO:0043021">
    <property type="term" value="F:ribonucleoprotein complex binding"/>
    <property type="evidence" value="ECO:0007669"/>
    <property type="project" value="EnsemblFungi"/>
</dbReference>
<dbReference type="eggNOG" id="KOG1980">
    <property type="taxonomic scope" value="Eukaryota"/>
</dbReference>
<dbReference type="GO" id="GO:0000461">
    <property type="term" value="P:endonucleolytic cleavage to generate mature 3'-end of SSU-rRNA from (SSU-rRNA, 5.8S rRNA, LSU-rRNA)"/>
    <property type="evidence" value="ECO:0007669"/>
    <property type="project" value="EnsemblFungi"/>
</dbReference>
<dbReference type="GO" id="GO:0005737">
    <property type="term" value="C:cytoplasm"/>
    <property type="evidence" value="ECO:0007669"/>
    <property type="project" value="EnsemblFungi"/>
</dbReference>
<keyword evidence="9" id="KW-1185">Reference proteome</keyword>
<dbReference type="GO" id="GO:0030688">
    <property type="term" value="C:preribosome, small subunit precursor"/>
    <property type="evidence" value="ECO:0007669"/>
    <property type="project" value="EnsemblFungi"/>
</dbReference>
<dbReference type="STRING" id="402676.B6JVD7"/>
<comment type="subcellular location">
    <subcellularLocation>
        <location evidence="1">Nucleus</location>
        <location evidence="1">Nucleolus</location>
    </subcellularLocation>
</comment>
<dbReference type="InterPro" id="IPR007034">
    <property type="entry name" value="BMS1_TSR1_C"/>
</dbReference>
<dbReference type="RefSeq" id="XP_002171631.1">
    <property type="nucleotide sequence ID" value="XM_002171595.1"/>
</dbReference>
<dbReference type="OMA" id="MNLPRFK"/>
<feature type="domain" description="Bms1-type G" evidence="6">
    <location>
        <begin position="83"/>
        <end position="242"/>
    </location>
</feature>
<dbReference type="Pfam" id="PF22298">
    <property type="entry name" value="Tsr1_G-like"/>
    <property type="match status" value="1"/>
</dbReference>
<feature type="region of interest" description="Disordered" evidence="5">
    <location>
        <begin position="304"/>
        <end position="332"/>
    </location>
</feature>
<proteinExistence type="inferred from homology"/>
<dbReference type="InterPro" id="IPR039761">
    <property type="entry name" value="Bms1/Tsr1"/>
</dbReference>
<evidence type="ECO:0000256" key="2">
    <source>
        <dbReference type="ARBA" id="ARBA00022517"/>
    </source>
</evidence>
<dbReference type="GO" id="GO:0034511">
    <property type="term" value="F:U3 snoRNA binding"/>
    <property type="evidence" value="ECO:0000318"/>
    <property type="project" value="GO_Central"/>
</dbReference>
<dbReference type="PANTHER" id="PTHR12858:SF1">
    <property type="entry name" value="PRE-RRNA-PROCESSING PROTEIN TSR1 HOMOLOG"/>
    <property type="match status" value="1"/>
</dbReference>
<comment type="similarity">
    <text evidence="4">Belongs to the TRAFAC class translation factor GTPase superfamily. Bms1-like GTPase family. TSR1 subfamily.</text>
</comment>
<feature type="compositionally biased region" description="Basic and acidic residues" evidence="5">
    <location>
        <begin position="27"/>
        <end position="38"/>
    </location>
</feature>
<dbReference type="Proteomes" id="UP000001744">
    <property type="component" value="Unassembled WGS sequence"/>
</dbReference>
<dbReference type="OrthoDB" id="119302at2759"/>
<evidence type="ECO:0000313" key="7">
    <source>
        <dbReference type="EMBL" id="EEB05338.1"/>
    </source>
</evidence>
<reference evidence="7 9" key="1">
    <citation type="journal article" date="2011" name="Science">
        <title>Comparative functional genomics of the fission yeasts.</title>
        <authorList>
            <person name="Rhind N."/>
            <person name="Chen Z."/>
            <person name="Yassour M."/>
            <person name="Thompson D.A."/>
            <person name="Haas B.J."/>
            <person name="Habib N."/>
            <person name="Wapinski I."/>
            <person name="Roy S."/>
            <person name="Lin M.F."/>
            <person name="Heiman D.I."/>
            <person name="Young S.K."/>
            <person name="Furuya K."/>
            <person name="Guo Y."/>
            <person name="Pidoux A."/>
            <person name="Chen H.M."/>
            <person name="Robbertse B."/>
            <person name="Goldberg J.M."/>
            <person name="Aoki K."/>
            <person name="Bayne E.H."/>
            <person name="Berlin A.M."/>
            <person name="Desjardins C.A."/>
            <person name="Dobbs E."/>
            <person name="Dukaj L."/>
            <person name="Fan L."/>
            <person name="FitzGerald M.G."/>
            <person name="French C."/>
            <person name="Gujja S."/>
            <person name="Hansen K."/>
            <person name="Keifenheim D."/>
            <person name="Levin J.Z."/>
            <person name="Mosher R.A."/>
            <person name="Mueller C.A."/>
            <person name="Pfiffner J."/>
            <person name="Priest M."/>
            <person name="Russ C."/>
            <person name="Smialowska A."/>
            <person name="Swoboda P."/>
            <person name="Sykes S.M."/>
            <person name="Vaughn M."/>
            <person name="Vengrova S."/>
            <person name="Yoder R."/>
            <person name="Zeng Q."/>
            <person name="Allshire R."/>
            <person name="Baulcombe D."/>
            <person name="Birren B.W."/>
            <person name="Brown W."/>
            <person name="Ekwall K."/>
            <person name="Kellis M."/>
            <person name="Leatherwood J."/>
            <person name="Levin H."/>
            <person name="Margalit H."/>
            <person name="Martienssen R."/>
            <person name="Nieduszynski C.A."/>
            <person name="Spatafora J.W."/>
            <person name="Friedman N."/>
            <person name="Dalgaard J.Z."/>
            <person name="Baumann P."/>
            <person name="Niki H."/>
            <person name="Regev A."/>
            <person name="Nusbaum C."/>
        </authorList>
    </citation>
    <scope>NUCLEOTIDE SEQUENCE [LARGE SCALE GENOMIC DNA]</scope>
    <source>
        <strain evidence="9">yFS275 / FY16936</strain>
    </source>
</reference>
<dbReference type="AlphaFoldDB" id="B6JVD7"/>
<name>B6JVD7_SCHJY</name>
<dbReference type="Pfam" id="PF04950">
    <property type="entry name" value="RIBIOP_C"/>
    <property type="match status" value="1"/>
</dbReference>
<dbReference type="HOGENOM" id="CLU_009858_1_0_1"/>
<evidence type="ECO:0000256" key="1">
    <source>
        <dbReference type="ARBA" id="ARBA00004604"/>
    </source>
</evidence>
<keyword evidence="3" id="KW-0539">Nucleus</keyword>
<dbReference type="GO" id="GO:0005730">
    <property type="term" value="C:nucleolus"/>
    <property type="evidence" value="ECO:0007669"/>
    <property type="project" value="UniProtKB-SubCell"/>
</dbReference>
<feature type="compositionally biased region" description="Basic residues" evidence="5">
    <location>
        <begin position="1"/>
        <end position="24"/>
    </location>
</feature>
<dbReference type="Pfam" id="PF08142">
    <property type="entry name" value="AARP2CN"/>
    <property type="match status" value="1"/>
</dbReference>
<evidence type="ECO:0000256" key="4">
    <source>
        <dbReference type="ARBA" id="ARBA00038288"/>
    </source>
</evidence>
<evidence type="ECO:0000313" key="8">
    <source>
        <dbReference type="JaponicusDB" id="SJAG_00344"/>
    </source>
</evidence>
<evidence type="ECO:0000259" key="6">
    <source>
        <dbReference type="PROSITE" id="PS51714"/>
    </source>
</evidence>
<dbReference type="InterPro" id="IPR012948">
    <property type="entry name" value="AARP2CN"/>
</dbReference>
<evidence type="ECO:0000313" key="9">
    <source>
        <dbReference type="Proteomes" id="UP000001744"/>
    </source>
</evidence>
<dbReference type="InterPro" id="IPR030387">
    <property type="entry name" value="G_Bms1/Tsr1_dom"/>
</dbReference>
<gene>
    <name evidence="8" type="primary">tsr1</name>
    <name evidence="7" type="ORF">SJAG_00344</name>
</gene>
<organism evidence="7 9">
    <name type="scientific">Schizosaccharomyces japonicus (strain yFS275 / FY16936)</name>
    <name type="common">Fission yeast</name>
    <dbReference type="NCBI Taxonomy" id="402676"/>
    <lineage>
        <taxon>Eukaryota</taxon>
        <taxon>Fungi</taxon>
        <taxon>Dikarya</taxon>
        <taxon>Ascomycota</taxon>
        <taxon>Taphrinomycotina</taxon>
        <taxon>Schizosaccharomycetes</taxon>
        <taxon>Schizosaccharomycetales</taxon>
        <taxon>Schizosaccharomycetaceae</taxon>
        <taxon>Schizosaccharomyces</taxon>
    </lineage>
</organism>
<dbReference type="GeneID" id="7049658"/>
<keyword evidence="2" id="KW-0690">Ribosome biogenesis</keyword>
<dbReference type="SMART" id="SM00785">
    <property type="entry name" value="AARP2CN"/>
    <property type="match status" value="1"/>
</dbReference>
<dbReference type="PANTHER" id="PTHR12858">
    <property type="entry name" value="RIBOSOME BIOGENESIS PROTEIN"/>
    <property type="match status" value="1"/>
</dbReference>